<accession>A0A098LIF1</accession>
<keyword evidence="1" id="KW-0732">Signal</keyword>
<feature type="chain" id="PRO_5001937354" evidence="1">
    <location>
        <begin position="19"/>
        <end position="109"/>
    </location>
</feature>
<reference evidence="2 3" key="1">
    <citation type="submission" date="2014-09" db="EMBL/GenBank/DDBJ databases">
        <title>Sporocytophaga myxococcoides PG-01 genome sequencing.</title>
        <authorList>
            <person name="Liu L."/>
            <person name="Gao P.J."/>
            <person name="Chen G.J."/>
            <person name="Wang L.S."/>
        </authorList>
    </citation>
    <scope>NUCLEOTIDE SEQUENCE [LARGE SCALE GENOMIC DNA]</scope>
    <source>
        <strain evidence="2 3">PG-01</strain>
    </source>
</reference>
<dbReference type="RefSeq" id="WP_045467124.1">
    <property type="nucleotide sequence ID" value="NZ_BBLT01000009.1"/>
</dbReference>
<sequence length="109" mass="12479">MKKIILALFLLISGYSYSQQAQKQMLTPEQKADETVTKLKTEITLTDEQAAKVKTITVDRVNKITANHKKYGSDKVRIQAANKQVFDEWEGQLKTIVSPEQFEKYLSTK</sequence>
<proteinExistence type="predicted"/>
<dbReference type="EMBL" id="BBLT01000009">
    <property type="protein sequence ID" value="GAL86726.1"/>
    <property type="molecule type" value="Genomic_DNA"/>
</dbReference>
<feature type="signal peptide" evidence="1">
    <location>
        <begin position="1"/>
        <end position="18"/>
    </location>
</feature>
<evidence type="ECO:0000313" key="2">
    <source>
        <dbReference type="EMBL" id="GAL86726.1"/>
    </source>
</evidence>
<comment type="caution">
    <text evidence="2">The sequence shown here is derived from an EMBL/GenBank/DDBJ whole genome shotgun (WGS) entry which is preliminary data.</text>
</comment>
<dbReference type="Proteomes" id="UP000030185">
    <property type="component" value="Unassembled WGS sequence"/>
</dbReference>
<dbReference type="AlphaFoldDB" id="A0A098LIF1"/>
<protein>
    <submittedName>
        <fullName evidence="2">Uncharacterized protein</fullName>
    </submittedName>
</protein>
<keyword evidence="3" id="KW-1185">Reference proteome</keyword>
<evidence type="ECO:0000256" key="1">
    <source>
        <dbReference type="SAM" id="SignalP"/>
    </source>
</evidence>
<gene>
    <name evidence="2" type="ORF">MYP_3956</name>
</gene>
<dbReference type="OrthoDB" id="978077at2"/>
<evidence type="ECO:0000313" key="3">
    <source>
        <dbReference type="Proteomes" id="UP000030185"/>
    </source>
</evidence>
<organism evidence="2 3">
    <name type="scientific">Sporocytophaga myxococcoides</name>
    <dbReference type="NCBI Taxonomy" id="153721"/>
    <lineage>
        <taxon>Bacteria</taxon>
        <taxon>Pseudomonadati</taxon>
        <taxon>Bacteroidota</taxon>
        <taxon>Cytophagia</taxon>
        <taxon>Cytophagales</taxon>
        <taxon>Cytophagaceae</taxon>
        <taxon>Sporocytophaga</taxon>
    </lineage>
</organism>
<name>A0A098LIF1_9BACT</name>